<sequence length="260" mass="29039">MATCKRLIRYGTNCESSLSRLRGINASKVANSSALPAHRLQSNGALSNSYGSLSSNFSANRFVARKISQLVKPNGNRVFLVDTLKLVRKLEAQGIPTEQAEAITSAITEVLNDSLENVSHSFLTRAEMQKAEMLQDAKLSKFKSEVKNSQEHHISLLQHETEKLHNDIEKMRSELRYEIDKVTAGQRLDLNLERGRIRDELANQSAETSNLTNKLDQEIYALKVQLEAAKYDVMKYCIGTLVSISAVGIAVLRIFSSEKK</sequence>
<reference evidence="2" key="1">
    <citation type="journal article" date="2023" name="Nat. Plants">
        <title>Single-cell RNA sequencing provides a high-resolution roadmap for understanding the multicellular compartmentation of specialized metabolism.</title>
        <authorList>
            <person name="Sun S."/>
            <person name="Shen X."/>
            <person name="Li Y."/>
            <person name="Li Y."/>
            <person name="Wang S."/>
            <person name="Li R."/>
            <person name="Zhang H."/>
            <person name="Shen G."/>
            <person name="Guo B."/>
            <person name="Wei J."/>
            <person name="Xu J."/>
            <person name="St-Pierre B."/>
            <person name="Chen S."/>
            <person name="Sun C."/>
        </authorList>
    </citation>
    <scope>NUCLEOTIDE SEQUENCE [LARGE SCALE GENOMIC DNA]</scope>
</reference>
<evidence type="ECO:0000313" key="1">
    <source>
        <dbReference type="EMBL" id="KAI5673212.1"/>
    </source>
</evidence>
<comment type="caution">
    <text evidence="1">The sequence shown here is derived from an EMBL/GenBank/DDBJ whole genome shotgun (WGS) entry which is preliminary data.</text>
</comment>
<dbReference type="EMBL" id="CM044703">
    <property type="protein sequence ID" value="KAI5673212.1"/>
    <property type="molecule type" value="Genomic_DNA"/>
</dbReference>
<name>A0ACC0BKU0_CATRO</name>
<accession>A0ACC0BKU0</accession>
<dbReference type="Proteomes" id="UP001060085">
    <property type="component" value="Linkage Group LG03"/>
</dbReference>
<gene>
    <name evidence="1" type="ORF">M9H77_13576</name>
</gene>
<organism evidence="1 2">
    <name type="scientific">Catharanthus roseus</name>
    <name type="common">Madagascar periwinkle</name>
    <name type="synonym">Vinca rosea</name>
    <dbReference type="NCBI Taxonomy" id="4058"/>
    <lineage>
        <taxon>Eukaryota</taxon>
        <taxon>Viridiplantae</taxon>
        <taxon>Streptophyta</taxon>
        <taxon>Embryophyta</taxon>
        <taxon>Tracheophyta</taxon>
        <taxon>Spermatophyta</taxon>
        <taxon>Magnoliopsida</taxon>
        <taxon>eudicotyledons</taxon>
        <taxon>Gunneridae</taxon>
        <taxon>Pentapetalae</taxon>
        <taxon>asterids</taxon>
        <taxon>lamiids</taxon>
        <taxon>Gentianales</taxon>
        <taxon>Apocynaceae</taxon>
        <taxon>Rauvolfioideae</taxon>
        <taxon>Vinceae</taxon>
        <taxon>Catharanthinae</taxon>
        <taxon>Catharanthus</taxon>
    </lineage>
</organism>
<keyword evidence="2" id="KW-1185">Reference proteome</keyword>
<proteinExistence type="predicted"/>
<protein>
    <submittedName>
        <fullName evidence="1">Uncharacterized protein</fullName>
    </submittedName>
</protein>
<evidence type="ECO:0000313" key="2">
    <source>
        <dbReference type="Proteomes" id="UP001060085"/>
    </source>
</evidence>